<organism evidence="7 8">
    <name type="scientific">Dreissena polymorpha</name>
    <name type="common">Zebra mussel</name>
    <name type="synonym">Mytilus polymorpha</name>
    <dbReference type="NCBI Taxonomy" id="45954"/>
    <lineage>
        <taxon>Eukaryota</taxon>
        <taxon>Metazoa</taxon>
        <taxon>Spiralia</taxon>
        <taxon>Lophotrochozoa</taxon>
        <taxon>Mollusca</taxon>
        <taxon>Bivalvia</taxon>
        <taxon>Autobranchia</taxon>
        <taxon>Heteroconchia</taxon>
        <taxon>Euheterodonta</taxon>
        <taxon>Imparidentia</taxon>
        <taxon>Neoheterodontei</taxon>
        <taxon>Myida</taxon>
        <taxon>Dreissenoidea</taxon>
        <taxon>Dreissenidae</taxon>
        <taxon>Dreissena</taxon>
    </lineage>
</organism>
<name>A0A9D4RHC9_DREPO</name>
<evidence type="ECO:0000256" key="3">
    <source>
        <dbReference type="ARBA" id="ARBA00022692"/>
    </source>
</evidence>
<dbReference type="InterPro" id="IPR007593">
    <property type="entry name" value="CD225/Dispanin_fam"/>
</dbReference>
<reference evidence="7" key="2">
    <citation type="submission" date="2020-11" db="EMBL/GenBank/DDBJ databases">
        <authorList>
            <person name="McCartney M.A."/>
            <person name="Auch B."/>
            <person name="Kono T."/>
            <person name="Mallez S."/>
            <person name="Becker A."/>
            <person name="Gohl D.M."/>
            <person name="Silverstein K.A.T."/>
            <person name="Koren S."/>
            <person name="Bechman K.B."/>
            <person name="Herman A."/>
            <person name="Abrahante J.E."/>
            <person name="Garbe J."/>
        </authorList>
    </citation>
    <scope>NUCLEOTIDE SEQUENCE</scope>
    <source>
        <strain evidence="7">Duluth1</strain>
        <tissue evidence="7">Whole animal</tissue>
    </source>
</reference>
<comment type="subcellular location">
    <subcellularLocation>
        <location evidence="1">Membrane</location>
    </subcellularLocation>
</comment>
<evidence type="ECO:0000313" key="8">
    <source>
        <dbReference type="Proteomes" id="UP000828390"/>
    </source>
</evidence>
<dbReference type="Proteomes" id="UP000828390">
    <property type="component" value="Unassembled WGS sequence"/>
</dbReference>
<keyword evidence="8" id="KW-1185">Reference proteome</keyword>
<dbReference type="InterPro" id="IPR051423">
    <property type="entry name" value="CD225/Dispanin"/>
</dbReference>
<comment type="caution">
    <text evidence="7">The sequence shown here is derived from an EMBL/GenBank/DDBJ whole genome shotgun (WGS) entry which is preliminary data.</text>
</comment>
<reference evidence="7" key="1">
    <citation type="journal article" date="2019" name="bioRxiv">
        <title>The Genome of the Zebra Mussel, Dreissena polymorpha: A Resource for Invasive Species Research.</title>
        <authorList>
            <person name="McCartney M.A."/>
            <person name="Auch B."/>
            <person name="Kono T."/>
            <person name="Mallez S."/>
            <person name="Zhang Y."/>
            <person name="Obille A."/>
            <person name="Becker A."/>
            <person name="Abrahante J.E."/>
            <person name="Garbe J."/>
            <person name="Badalamenti J.P."/>
            <person name="Herman A."/>
            <person name="Mangelson H."/>
            <person name="Liachko I."/>
            <person name="Sullivan S."/>
            <person name="Sone E.D."/>
            <person name="Koren S."/>
            <person name="Silverstein K.A.T."/>
            <person name="Beckman K.B."/>
            <person name="Gohl D.M."/>
        </authorList>
    </citation>
    <scope>NUCLEOTIDE SEQUENCE</scope>
    <source>
        <strain evidence="7">Duluth1</strain>
        <tissue evidence="7">Whole animal</tissue>
    </source>
</reference>
<evidence type="ECO:0008006" key="9">
    <source>
        <dbReference type="Google" id="ProtNLM"/>
    </source>
</evidence>
<dbReference type="PANTHER" id="PTHR14948:SF25">
    <property type="entry name" value="DUF4190 DOMAIN-CONTAINING PROTEIN"/>
    <property type="match status" value="1"/>
</dbReference>
<dbReference type="PANTHER" id="PTHR14948">
    <property type="entry name" value="NG5"/>
    <property type="match status" value="1"/>
</dbReference>
<gene>
    <name evidence="7" type="ORF">DPMN_030730</name>
</gene>
<evidence type="ECO:0000256" key="2">
    <source>
        <dbReference type="ARBA" id="ARBA00006843"/>
    </source>
</evidence>
<evidence type="ECO:0000256" key="5">
    <source>
        <dbReference type="ARBA" id="ARBA00023136"/>
    </source>
</evidence>
<dbReference type="Pfam" id="PF04505">
    <property type="entry name" value="CD225"/>
    <property type="match status" value="1"/>
</dbReference>
<evidence type="ECO:0000256" key="6">
    <source>
        <dbReference type="SAM" id="Phobius"/>
    </source>
</evidence>
<accession>A0A9D4RHC9</accession>
<proteinExistence type="inferred from homology"/>
<comment type="similarity">
    <text evidence="2">Belongs to the CD225/Dispanin family.</text>
</comment>
<keyword evidence="3 6" id="KW-0812">Transmembrane</keyword>
<protein>
    <recommendedName>
        <fullName evidence="9">Interferon-induced transmembrane protein</fullName>
    </recommendedName>
</protein>
<evidence type="ECO:0000256" key="4">
    <source>
        <dbReference type="ARBA" id="ARBA00022989"/>
    </source>
</evidence>
<feature type="transmembrane region" description="Helical" evidence="6">
    <location>
        <begin position="36"/>
        <end position="57"/>
    </location>
</feature>
<feature type="transmembrane region" description="Helical" evidence="6">
    <location>
        <begin position="84"/>
        <end position="111"/>
    </location>
</feature>
<evidence type="ECO:0000313" key="7">
    <source>
        <dbReference type="EMBL" id="KAH3867598.1"/>
    </source>
</evidence>
<keyword evidence="4 6" id="KW-1133">Transmembrane helix</keyword>
<sequence length="210" mass="23403">MTNAKQAEVPLNQPQKTANQHPSYEYHMISARPPDYTVAAVLACIFCFTPVGLLAIFNAMQSKTMANIGYIKEAKRHSRLAKRFAITSLAIGILFVCIYIAYIVVVVRYVMVVGSAIDAQQGSIPRSGYSATPTHQLHQEAVPMDQEPYSPMFYKYFGVHRLDACKPVNHVEVYIGRKGVPTINVQAVYDASYRITSFTQVHCQLARAKA</sequence>
<keyword evidence="5 6" id="KW-0472">Membrane</keyword>
<dbReference type="EMBL" id="JAIWYP010000002">
    <property type="protein sequence ID" value="KAH3867598.1"/>
    <property type="molecule type" value="Genomic_DNA"/>
</dbReference>
<dbReference type="GO" id="GO:0016020">
    <property type="term" value="C:membrane"/>
    <property type="evidence" value="ECO:0007669"/>
    <property type="project" value="UniProtKB-SubCell"/>
</dbReference>
<evidence type="ECO:0000256" key="1">
    <source>
        <dbReference type="ARBA" id="ARBA00004370"/>
    </source>
</evidence>
<dbReference type="AlphaFoldDB" id="A0A9D4RHC9"/>